<organism evidence="2 3">
    <name type="scientific">Caloramator australicus RC3</name>
    <dbReference type="NCBI Taxonomy" id="857293"/>
    <lineage>
        <taxon>Bacteria</taxon>
        <taxon>Bacillati</taxon>
        <taxon>Bacillota</taxon>
        <taxon>Clostridia</taxon>
        <taxon>Eubacteriales</taxon>
        <taxon>Clostridiaceae</taxon>
        <taxon>Caloramator</taxon>
    </lineage>
</organism>
<evidence type="ECO:0000256" key="1">
    <source>
        <dbReference type="SAM" id="SignalP"/>
    </source>
</evidence>
<evidence type="ECO:0008006" key="4">
    <source>
        <dbReference type="Google" id="ProtNLM"/>
    </source>
</evidence>
<sequence length="215" mass="24896">MKKVYIVLILMLTLILSSCSATDVISKNSKKSFDKIYETNINDIGFVSDKNRFVFTLPTGETFEWSKDFKDNKEDIVFEVEAKPFLDAGLDANDLPDYITLKDGKLVFKFDLSDSSIEYDDKDGGKTFEDIIDKHRNLLGYHEELEHFGLKLAEGYKIEWAKDMDTNDKDIVFILNPQALRELGVDVERVSGWTYTKMKEMDKEFELLLKPFDLK</sequence>
<dbReference type="STRING" id="857293.CAAU_0296"/>
<keyword evidence="1" id="KW-0732">Signal</keyword>
<evidence type="ECO:0000313" key="3">
    <source>
        <dbReference type="Proteomes" id="UP000007652"/>
    </source>
</evidence>
<feature type="signal peptide" evidence="1">
    <location>
        <begin position="1"/>
        <end position="21"/>
    </location>
</feature>
<accession>G0V4A5</accession>
<evidence type="ECO:0000313" key="2">
    <source>
        <dbReference type="EMBL" id="CCC57945.1"/>
    </source>
</evidence>
<keyword evidence="3" id="KW-1185">Reference proteome</keyword>
<reference evidence="2 3" key="1">
    <citation type="journal article" date="2011" name="J. Bacteriol.">
        <title>Draft genome sequence of Caloramator australicus strain RC3T, a thermoanaerobe from the Great Artesian Basin of Australia.</title>
        <authorList>
            <person name="Ogg C.D."/>
            <person name="Patel B.K.C."/>
        </authorList>
    </citation>
    <scope>NUCLEOTIDE SEQUENCE [LARGE SCALE GENOMIC DNA]</scope>
    <source>
        <strain evidence="2 3">RC3</strain>
    </source>
</reference>
<dbReference type="Proteomes" id="UP000007652">
    <property type="component" value="Unassembled WGS sequence"/>
</dbReference>
<dbReference type="EMBL" id="CAKP01000010">
    <property type="protein sequence ID" value="CCC57945.1"/>
    <property type="molecule type" value="Genomic_DNA"/>
</dbReference>
<dbReference type="PROSITE" id="PS51257">
    <property type="entry name" value="PROKAR_LIPOPROTEIN"/>
    <property type="match status" value="1"/>
</dbReference>
<proteinExistence type="predicted"/>
<dbReference type="AlphaFoldDB" id="G0V4A5"/>
<name>G0V4A5_9CLOT</name>
<dbReference type="RefSeq" id="WP_008907668.1">
    <property type="nucleotide sequence ID" value="NZ_CAKP01000010.1"/>
</dbReference>
<dbReference type="OrthoDB" id="2830261at2"/>
<gene>
    <name evidence="2" type="ORF">CAAU_0296</name>
</gene>
<dbReference type="eggNOG" id="ENOG502ZAHZ">
    <property type="taxonomic scope" value="Bacteria"/>
</dbReference>
<comment type="caution">
    <text evidence="2">The sequence shown here is derived from an EMBL/GenBank/DDBJ whole genome shotgun (WGS) entry which is preliminary data.</text>
</comment>
<feature type="chain" id="PRO_5003410276" description="Lipoprotein" evidence="1">
    <location>
        <begin position="22"/>
        <end position="215"/>
    </location>
</feature>
<protein>
    <recommendedName>
        <fullName evidence="4">Lipoprotein</fullName>
    </recommendedName>
</protein>